<evidence type="ECO:0000313" key="8">
    <source>
        <dbReference type="EMBL" id="MPL96672.1"/>
    </source>
</evidence>
<dbReference type="Pfam" id="PF00486">
    <property type="entry name" value="Trans_reg_C"/>
    <property type="match status" value="1"/>
</dbReference>
<feature type="domain" description="OmpR/PhoB-type" evidence="7">
    <location>
        <begin position="133"/>
        <end position="232"/>
    </location>
</feature>
<dbReference type="InterPro" id="IPR016032">
    <property type="entry name" value="Sig_transdc_resp-reg_C-effctor"/>
</dbReference>
<dbReference type="Gene3D" id="6.10.250.690">
    <property type="match status" value="1"/>
</dbReference>
<dbReference type="InterPro" id="IPR001867">
    <property type="entry name" value="OmpR/PhoB-type_DNA-bd"/>
</dbReference>
<evidence type="ECO:0000259" key="7">
    <source>
        <dbReference type="PROSITE" id="PS51755"/>
    </source>
</evidence>
<evidence type="ECO:0000256" key="4">
    <source>
        <dbReference type="ARBA" id="ARBA00023125"/>
    </source>
</evidence>
<dbReference type="SMART" id="SM00862">
    <property type="entry name" value="Trans_reg_C"/>
    <property type="match status" value="1"/>
</dbReference>
<proteinExistence type="predicted"/>
<dbReference type="GO" id="GO:0032993">
    <property type="term" value="C:protein-DNA complex"/>
    <property type="evidence" value="ECO:0007669"/>
    <property type="project" value="TreeGrafter"/>
</dbReference>
<dbReference type="CDD" id="cd17574">
    <property type="entry name" value="REC_OmpR"/>
    <property type="match status" value="1"/>
</dbReference>
<organism evidence="8">
    <name type="scientific">bioreactor metagenome</name>
    <dbReference type="NCBI Taxonomy" id="1076179"/>
    <lineage>
        <taxon>unclassified sequences</taxon>
        <taxon>metagenomes</taxon>
        <taxon>ecological metagenomes</taxon>
    </lineage>
</organism>
<dbReference type="FunFam" id="3.40.50.2300:FF:000001">
    <property type="entry name" value="DNA-binding response regulator PhoB"/>
    <property type="match status" value="1"/>
</dbReference>
<dbReference type="SUPFAM" id="SSF46894">
    <property type="entry name" value="C-terminal effector domain of the bipartite response regulators"/>
    <property type="match status" value="1"/>
</dbReference>
<dbReference type="InterPro" id="IPR039420">
    <property type="entry name" value="WalR-like"/>
</dbReference>
<dbReference type="Gene3D" id="1.10.10.10">
    <property type="entry name" value="Winged helix-like DNA-binding domain superfamily/Winged helix DNA-binding domain"/>
    <property type="match status" value="1"/>
</dbReference>
<keyword evidence="1" id="KW-0597">Phosphoprotein</keyword>
<dbReference type="PANTHER" id="PTHR48111">
    <property type="entry name" value="REGULATOR OF RPOS"/>
    <property type="match status" value="1"/>
</dbReference>
<evidence type="ECO:0000256" key="3">
    <source>
        <dbReference type="ARBA" id="ARBA00023015"/>
    </source>
</evidence>
<dbReference type="PROSITE" id="PS50110">
    <property type="entry name" value="RESPONSE_REGULATORY"/>
    <property type="match status" value="1"/>
</dbReference>
<dbReference type="GO" id="GO:0000156">
    <property type="term" value="F:phosphorelay response regulator activity"/>
    <property type="evidence" value="ECO:0007669"/>
    <property type="project" value="TreeGrafter"/>
</dbReference>
<name>A0A644W1R9_9ZZZZ</name>
<keyword evidence="4" id="KW-0238">DNA-binding</keyword>
<feature type="domain" description="Response regulatory" evidence="6">
    <location>
        <begin position="4"/>
        <end position="118"/>
    </location>
</feature>
<dbReference type="GO" id="GO:0000976">
    <property type="term" value="F:transcription cis-regulatory region binding"/>
    <property type="evidence" value="ECO:0007669"/>
    <property type="project" value="TreeGrafter"/>
</dbReference>
<sequence>MKERILVAEDDRAILTGVADLLESEGYEVIPAGNGAEALELFRRNSPDLVLLDVMMPKMSGYDVCRAIRGENAVVPVVMLTAKGQEVDRVVGLELGADDYIVKPFGMAELLARVRAALRRGALAAGTQGAGEESRLAFGNVQVDFGAMTGSRGDVSFSLTPRENALLRFFAGREGKVLTRDLLLEEVWGIDCDVTTRTVDQHVVRLRQKIEDDPSKPVYLLTAHGAGYRFSTGKE</sequence>
<dbReference type="PANTHER" id="PTHR48111:SF11">
    <property type="entry name" value="TWO-COMPONENT RESPONSE REGULATOR"/>
    <property type="match status" value="1"/>
</dbReference>
<keyword evidence="5" id="KW-0804">Transcription</keyword>
<accession>A0A644W1R9</accession>
<gene>
    <name evidence="8" type="primary">phoP_13</name>
    <name evidence="8" type="ORF">SDC9_42854</name>
</gene>
<evidence type="ECO:0000259" key="6">
    <source>
        <dbReference type="PROSITE" id="PS50110"/>
    </source>
</evidence>
<evidence type="ECO:0000256" key="1">
    <source>
        <dbReference type="ARBA" id="ARBA00022553"/>
    </source>
</evidence>
<reference evidence="8" key="1">
    <citation type="submission" date="2019-08" db="EMBL/GenBank/DDBJ databases">
        <authorList>
            <person name="Kucharzyk K."/>
            <person name="Murdoch R.W."/>
            <person name="Higgins S."/>
            <person name="Loffler F."/>
        </authorList>
    </citation>
    <scope>NUCLEOTIDE SEQUENCE</scope>
</reference>
<dbReference type="SUPFAM" id="SSF52172">
    <property type="entry name" value="CheY-like"/>
    <property type="match status" value="1"/>
</dbReference>
<dbReference type="CDD" id="cd00383">
    <property type="entry name" value="trans_reg_C"/>
    <property type="match status" value="1"/>
</dbReference>
<dbReference type="GO" id="GO:0005829">
    <property type="term" value="C:cytosol"/>
    <property type="evidence" value="ECO:0007669"/>
    <property type="project" value="TreeGrafter"/>
</dbReference>
<dbReference type="InterPro" id="IPR011006">
    <property type="entry name" value="CheY-like_superfamily"/>
</dbReference>
<dbReference type="PROSITE" id="PS51755">
    <property type="entry name" value="OMPR_PHOB"/>
    <property type="match status" value="1"/>
</dbReference>
<evidence type="ECO:0000256" key="5">
    <source>
        <dbReference type="ARBA" id="ARBA00023163"/>
    </source>
</evidence>
<comment type="caution">
    <text evidence="8">The sequence shown here is derived from an EMBL/GenBank/DDBJ whole genome shotgun (WGS) entry which is preliminary data.</text>
</comment>
<dbReference type="EMBL" id="VSSQ01000520">
    <property type="protein sequence ID" value="MPL96672.1"/>
    <property type="molecule type" value="Genomic_DNA"/>
</dbReference>
<dbReference type="Pfam" id="PF00072">
    <property type="entry name" value="Response_reg"/>
    <property type="match status" value="1"/>
</dbReference>
<dbReference type="InterPro" id="IPR001789">
    <property type="entry name" value="Sig_transdc_resp-reg_receiver"/>
</dbReference>
<dbReference type="GO" id="GO:0006355">
    <property type="term" value="P:regulation of DNA-templated transcription"/>
    <property type="evidence" value="ECO:0007669"/>
    <property type="project" value="InterPro"/>
</dbReference>
<protein>
    <submittedName>
        <fullName evidence="8">Alkaline phosphatase synthesis transcriptional regulatory protein PhoP</fullName>
    </submittedName>
</protein>
<dbReference type="Gene3D" id="3.40.50.2300">
    <property type="match status" value="1"/>
</dbReference>
<keyword evidence="3" id="KW-0805">Transcription regulation</keyword>
<evidence type="ECO:0000256" key="2">
    <source>
        <dbReference type="ARBA" id="ARBA00023012"/>
    </source>
</evidence>
<dbReference type="SMART" id="SM00448">
    <property type="entry name" value="REC"/>
    <property type="match status" value="1"/>
</dbReference>
<dbReference type="InterPro" id="IPR036388">
    <property type="entry name" value="WH-like_DNA-bd_sf"/>
</dbReference>
<dbReference type="AlphaFoldDB" id="A0A644W1R9"/>
<keyword evidence="2" id="KW-0902">Two-component regulatory system</keyword>